<dbReference type="AlphaFoldDB" id="A0A8J2ZMQ3"/>
<dbReference type="NCBIfam" id="NF005559">
    <property type="entry name" value="PRK07231.1"/>
    <property type="match status" value="1"/>
</dbReference>
<evidence type="ECO:0000256" key="1">
    <source>
        <dbReference type="ARBA" id="ARBA00006484"/>
    </source>
</evidence>
<dbReference type="InterPro" id="IPR036291">
    <property type="entry name" value="NAD(P)-bd_dom_sf"/>
</dbReference>
<evidence type="ECO:0000313" key="4">
    <source>
        <dbReference type="Proteomes" id="UP000617145"/>
    </source>
</evidence>
<dbReference type="GO" id="GO:0016616">
    <property type="term" value="F:oxidoreductase activity, acting on the CH-OH group of donors, NAD or NADP as acceptor"/>
    <property type="evidence" value="ECO:0007669"/>
    <property type="project" value="TreeGrafter"/>
</dbReference>
<gene>
    <name evidence="3" type="ORF">GCM10011415_36570</name>
</gene>
<evidence type="ECO:0000313" key="3">
    <source>
        <dbReference type="EMBL" id="GGG83382.1"/>
    </source>
</evidence>
<dbReference type="EMBL" id="BMJV01000009">
    <property type="protein sequence ID" value="GGG83382.1"/>
    <property type="molecule type" value="Genomic_DNA"/>
</dbReference>
<comment type="caution">
    <text evidence="3">The sequence shown here is derived from an EMBL/GenBank/DDBJ whole genome shotgun (WGS) entry which is preliminary data.</text>
</comment>
<sequence>MHETGISGPGAIGTERCLPPALSPTTEHQCPPGAQRPAGQNTRRREMPAAKQRKMETMGLLSGKFAIVTGAASPRGLGKATAKMFAEHGATVAILDLDAAQAQAAADDLPGEGHVGLACNVTDKDNCFAVAEELVAKWGAVDILVNNAGITQPLKIMEIMPENYDAVTDVNLRGTLYMTQALIPHWREKQTGSVVNLSSVSAQRGGGIFGGPHYSAAKAGVLGLTKAMARELAPDGVRVNAICPGFIATDITAGKLTDEMKASVLAGIPMGRAGTADDVAGCALFLASDLSSYCTGTEVDVNGGSLIH</sequence>
<name>A0A8J2ZMQ3_9RHOB</name>
<reference evidence="3" key="2">
    <citation type="submission" date="2020-09" db="EMBL/GenBank/DDBJ databases">
        <authorList>
            <person name="Sun Q."/>
            <person name="Zhou Y."/>
        </authorList>
    </citation>
    <scope>NUCLEOTIDE SEQUENCE</scope>
    <source>
        <strain evidence="3">CGMCC 1.15762</strain>
    </source>
</reference>
<dbReference type="Pfam" id="PF13561">
    <property type="entry name" value="adh_short_C2"/>
    <property type="match status" value="1"/>
</dbReference>
<dbReference type="Gene3D" id="3.40.50.720">
    <property type="entry name" value="NAD(P)-binding Rossmann-like Domain"/>
    <property type="match status" value="1"/>
</dbReference>
<comment type="similarity">
    <text evidence="1">Belongs to the short-chain dehydrogenases/reductases (SDR) family.</text>
</comment>
<dbReference type="PROSITE" id="PS00061">
    <property type="entry name" value="ADH_SHORT"/>
    <property type="match status" value="1"/>
</dbReference>
<feature type="region of interest" description="Disordered" evidence="2">
    <location>
        <begin position="1"/>
        <end position="50"/>
    </location>
</feature>
<dbReference type="InterPro" id="IPR002347">
    <property type="entry name" value="SDR_fam"/>
</dbReference>
<evidence type="ECO:0000256" key="2">
    <source>
        <dbReference type="SAM" id="MobiDB-lite"/>
    </source>
</evidence>
<reference evidence="3" key="1">
    <citation type="journal article" date="2014" name="Int. J. Syst. Evol. Microbiol.">
        <title>Complete genome sequence of Corynebacterium casei LMG S-19264T (=DSM 44701T), isolated from a smear-ripened cheese.</title>
        <authorList>
            <consortium name="US DOE Joint Genome Institute (JGI-PGF)"/>
            <person name="Walter F."/>
            <person name="Albersmeier A."/>
            <person name="Kalinowski J."/>
            <person name="Ruckert C."/>
        </authorList>
    </citation>
    <scope>NUCLEOTIDE SEQUENCE</scope>
    <source>
        <strain evidence="3">CGMCC 1.15762</strain>
    </source>
</reference>
<dbReference type="SUPFAM" id="SSF51735">
    <property type="entry name" value="NAD(P)-binding Rossmann-fold domains"/>
    <property type="match status" value="1"/>
</dbReference>
<dbReference type="FunFam" id="3.40.50.720:FF:000084">
    <property type="entry name" value="Short-chain dehydrogenase reductase"/>
    <property type="match status" value="1"/>
</dbReference>
<proteinExistence type="inferred from homology"/>
<organism evidence="3 4">
    <name type="scientific">Salipiger pallidus</name>
    <dbReference type="NCBI Taxonomy" id="1775170"/>
    <lineage>
        <taxon>Bacteria</taxon>
        <taxon>Pseudomonadati</taxon>
        <taxon>Pseudomonadota</taxon>
        <taxon>Alphaproteobacteria</taxon>
        <taxon>Rhodobacterales</taxon>
        <taxon>Roseobacteraceae</taxon>
        <taxon>Salipiger</taxon>
    </lineage>
</organism>
<dbReference type="PANTHER" id="PTHR42760">
    <property type="entry name" value="SHORT-CHAIN DEHYDROGENASES/REDUCTASES FAMILY MEMBER"/>
    <property type="match status" value="1"/>
</dbReference>
<dbReference type="InterPro" id="IPR020904">
    <property type="entry name" value="Sc_DH/Rdtase_CS"/>
</dbReference>
<dbReference type="PRINTS" id="PR00081">
    <property type="entry name" value="GDHRDH"/>
</dbReference>
<protein>
    <submittedName>
        <fullName evidence="3">Oxidoreductase</fullName>
    </submittedName>
</protein>
<dbReference type="PANTHER" id="PTHR42760:SF135">
    <property type="entry name" value="BLL7886 PROTEIN"/>
    <property type="match status" value="1"/>
</dbReference>
<dbReference type="GO" id="GO:0030497">
    <property type="term" value="P:fatty acid elongation"/>
    <property type="evidence" value="ECO:0007669"/>
    <property type="project" value="TreeGrafter"/>
</dbReference>
<keyword evidence="4" id="KW-1185">Reference proteome</keyword>
<dbReference type="Proteomes" id="UP000617145">
    <property type="component" value="Unassembled WGS sequence"/>
</dbReference>
<accession>A0A8J2ZMQ3</accession>
<dbReference type="PRINTS" id="PR00080">
    <property type="entry name" value="SDRFAMILY"/>
</dbReference>